<reference evidence="11 12" key="1">
    <citation type="journal article" date="2014" name="Int. J. Syst. Evol. Microbiol.">
        <title>Complete genome sequence of Corynebacterium casei LMG S-19264T (=DSM 44701T), isolated from a smear-ripened cheese.</title>
        <authorList>
            <consortium name="US DOE Joint Genome Institute (JGI-PGF)"/>
            <person name="Walter F."/>
            <person name="Albersmeier A."/>
            <person name="Kalinowski J."/>
            <person name="Ruckert C."/>
        </authorList>
    </citation>
    <scope>NUCLEOTIDE SEQUENCE [LARGE SCALE GENOMIC DNA]</scope>
    <source>
        <strain evidence="11 12">CCM 8669</strain>
    </source>
</reference>
<accession>A0A917MRK0</accession>
<dbReference type="InterPro" id="IPR000086">
    <property type="entry name" value="NUDIX_hydrolase_dom"/>
</dbReference>
<dbReference type="Proteomes" id="UP000600171">
    <property type="component" value="Unassembled WGS sequence"/>
</dbReference>
<evidence type="ECO:0000256" key="4">
    <source>
        <dbReference type="ARBA" id="ARBA00012381"/>
    </source>
</evidence>
<dbReference type="GO" id="GO:0046872">
    <property type="term" value="F:metal ion binding"/>
    <property type="evidence" value="ECO:0007669"/>
    <property type="project" value="UniProtKB-KW"/>
</dbReference>
<evidence type="ECO:0000313" key="11">
    <source>
        <dbReference type="EMBL" id="GGH59727.1"/>
    </source>
</evidence>
<dbReference type="InterPro" id="IPR049734">
    <property type="entry name" value="NudC-like_C"/>
</dbReference>
<dbReference type="EC" id="3.6.1.22" evidence="4"/>
<dbReference type="EMBL" id="BMDC01000001">
    <property type="protein sequence ID" value="GGH59727.1"/>
    <property type="molecule type" value="Genomic_DNA"/>
</dbReference>
<dbReference type="PANTHER" id="PTHR42904">
    <property type="entry name" value="NUDIX HYDROLASE, NUDC SUBFAMILY"/>
    <property type="match status" value="1"/>
</dbReference>
<evidence type="ECO:0000256" key="2">
    <source>
        <dbReference type="ARBA" id="ARBA00001947"/>
    </source>
</evidence>
<evidence type="ECO:0000256" key="1">
    <source>
        <dbReference type="ARBA" id="ARBA00001946"/>
    </source>
</evidence>
<comment type="similarity">
    <text evidence="3">Belongs to the Nudix hydrolase family. NudC subfamily.</text>
</comment>
<dbReference type="SUPFAM" id="SSF55811">
    <property type="entry name" value="Nudix"/>
    <property type="match status" value="1"/>
</dbReference>
<keyword evidence="8" id="KW-0520">NAD</keyword>
<dbReference type="GO" id="GO:0006742">
    <property type="term" value="P:NADP+ catabolic process"/>
    <property type="evidence" value="ECO:0007669"/>
    <property type="project" value="TreeGrafter"/>
</dbReference>
<comment type="cofactor">
    <cofactor evidence="2">
        <name>Zn(2+)</name>
        <dbReference type="ChEBI" id="CHEBI:29105"/>
    </cofactor>
</comment>
<dbReference type="InterPro" id="IPR050241">
    <property type="entry name" value="NAD-cap_RNA_hydrolase_NudC"/>
</dbReference>
<dbReference type="GO" id="GO:0019677">
    <property type="term" value="P:NAD+ catabolic process"/>
    <property type="evidence" value="ECO:0007669"/>
    <property type="project" value="TreeGrafter"/>
</dbReference>
<dbReference type="GO" id="GO:0005829">
    <property type="term" value="C:cytosol"/>
    <property type="evidence" value="ECO:0007669"/>
    <property type="project" value="TreeGrafter"/>
</dbReference>
<keyword evidence="5" id="KW-0479">Metal-binding</keyword>
<sequence>MKREMQNNLGENSQARATGNPAVTSAFADFSPLGHIPLAASKLRRWNELRAREGFLQELVSALEQEHDAAANQSQSQTELYPWSQRPILLALERGKVLVGSHQMPLNLADFRGLKVQVLREFVQKPILTAHLLFAGEYRQPETGQTAPVLVLTGGWEDFIDFGSAPLNLLGPDGEQQSITDVLAIQAGGSWLAVRSFAEFGFEDGAETAVAREWGELLAAATALDFWHARHAFDPATGEATEVIHAGWARKTRQGGDLFPRTDPAVITAVTATVEGQEKILLGQARAWAANRFSTFAGFVEVGESLENAVAREIAEECGGEVVSMTYMGSQPWPFPRSLMLGFRAQISNPGSVQADGDEIERVRWFSRRELFEAHSSESVVLPGRSSISRKLIEDFYGGSLDEEPTEA</sequence>
<dbReference type="Pfam" id="PF00293">
    <property type="entry name" value="NUDIX"/>
    <property type="match status" value="1"/>
</dbReference>
<evidence type="ECO:0000256" key="3">
    <source>
        <dbReference type="ARBA" id="ARBA00009595"/>
    </source>
</evidence>
<evidence type="ECO:0000256" key="7">
    <source>
        <dbReference type="ARBA" id="ARBA00022842"/>
    </source>
</evidence>
<dbReference type="CDD" id="cd03429">
    <property type="entry name" value="NUDIX_NADH_pyrophosphatase_Nudt13"/>
    <property type="match status" value="1"/>
</dbReference>
<dbReference type="GO" id="GO:0035529">
    <property type="term" value="F:NADH pyrophosphatase activity"/>
    <property type="evidence" value="ECO:0007669"/>
    <property type="project" value="TreeGrafter"/>
</dbReference>
<gene>
    <name evidence="11" type="ORF">GCM10007359_07200</name>
</gene>
<keyword evidence="6" id="KW-0378">Hydrolase</keyword>
<keyword evidence="12" id="KW-1185">Reference proteome</keyword>
<protein>
    <recommendedName>
        <fullName evidence="4">NAD(+) diphosphatase</fullName>
        <ecNumber evidence="4">3.6.1.22</ecNumber>
    </recommendedName>
</protein>
<evidence type="ECO:0000256" key="9">
    <source>
        <dbReference type="ARBA" id="ARBA00023679"/>
    </source>
</evidence>
<evidence type="ECO:0000256" key="8">
    <source>
        <dbReference type="ARBA" id="ARBA00023027"/>
    </source>
</evidence>
<dbReference type="NCBIfam" id="NF001299">
    <property type="entry name" value="PRK00241.1"/>
    <property type="match status" value="1"/>
</dbReference>
<comment type="cofactor">
    <cofactor evidence="1">
        <name>Mg(2+)</name>
        <dbReference type="ChEBI" id="CHEBI:18420"/>
    </cofactor>
</comment>
<evidence type="ECO:0000256" key="5">
    <source>
        <dbReference type="ARBA" id="ARBA00022723"/>
    </source>
</evidence>
<proteinExistence type="inferred from homology"/>
<feature type="domain" description="Nudix hydrolase" evidence="10">
    <location>
        <begin position="260"/>
        <end position="394"/>
    </location>
</feature>
<dbReference type="Gene3D" id="3.90.79.10">
    <property type="entry name" value="Nucleoside Triphosphate Pyrophosphohydrolase"/>
    <property type="match status" value="1"/>
</dbReference>
<dbReference type="PROSITE" id="PS00893">
    <property type="entry name" value="NUDIX_BOX"/>
    <property type="match status" value="1"/>
</dbReference>
<comment type="catalytic activity">
    <reaction evidence="9">
        <text>a 5'-end NAD(+)-phospho-ribonucleoside in mRNA + H2O = a 5'-end phospho-adenosine-phospho-ribonucleoside in mRNA + beta-nicotinamide D-ribonucleotide + 2 H(+)</text>
        <dbReference type="Rhea" id="RHEA:60876"/>
        <dbReference type="Rhea" id="RHEA-COMP:15698"/>
        <dbReference type="Rhea" id="RHEA-COMP:15719"/>
        <dbReference type="ChEBI" id="CHEBI:14649"/>
        <dbReference type="ChEBI" id="CHEBI:15377"/>
        <dbReference type="ChEBI" id="CHEBI:15378"/>
        <dbReference type="ChEBI" id="CHEBI:144029"/>
        <dbReference type="ChEBI" id="CHEBI:144051"/>
    </reaction>
    <physiologicalReaction direction="left-to-right" evidence="9">
        <dbReference type="Rhea" id="RHEA:60877"/>
    </physiologicalReaction>
</comment>
<evidence type="ECO:0000256" key="6">
    <source>
        <dbReference type="ARBA" id="ARBA00022801"/>
    </source>
</evidence>
<evidence type="ECO:0000259" key="10">
    <source>
        <dbReference type="PROSITE" id="PS51462"/>
    </source>
</evidence>
<dbReference type="InterPro" id="IPR015797">
    <property type="entry name" value="NUDIX_hydrolase-like_dom_sf"/>
</dbReference>
<name>A0A917MRK0_9MICC</name>
<evidence type="ECO:0000313" key="12">
    <source>
        <dbReference type="Proteomes" id="UP000600171"/>
    </source>
</evidence>
<dbReference type="InterPro" id="IPR020084">
    <property type="entry name" value="NUDIX_hydrolase_CS"/>
</dbReference>
<dbReference type="PANTHER" id="PTHR42904:SF6">
    <property type="entry name" value="NAD-CAPPED RNA HYDROLASE NUDT12"/>
    <property type="match status" value="1"/>
</dbReference>
<comment type="caution">
    <text evidence="11">The sequence shown here is derived from an EMBL/GenBank/DDBJ whole genome shotgun (WGS) entry which is preliminary data.</text>
</comment>
<dbReference type="PROSITE" id="PS51462">
    <property type="entry name" value="NUDIX"/>
    <property type="match status" value="1"/>
</dbReference>
<organism evidence="11 12">
    <name type="scientific">Rothia aerolata</name>
    <dbReference type="NCBI Taxonomy" id="1812262"/>
    <lineage>
        <taxon>Bacteria</taxon>
        <taxon>Bacillati</taxon>
        <taxon>Actinomycetota</taxon>
        <taxon>Actinomycetes</taxon>
        <taxon>Micrococcales</taxon>
        <taxon>Micrococcaceae</taxon>
        <taxon>Rothia</taxon>
    </lineage>
</organism>
<keyword evidence="7" id="KW-0460">Magnesium</keyword>
<dbReference type="AlphaFoldDB" id="A0A917MRK0"/>